<protein>
    <submittedName>
        <fullName evidence="2">Uncharacterized protein</fullName>
    </submittedName>
</protein>
<evidence type="ECO:0000313" key="2">
    <source>
        <dbReference type="EMBL" id="KSA03386.1"/>
    </source>
</evidence>
<feature type="compositionally biased region" description="Low complexity" evidence="1">
    <location>
        <begin position="124"/>
        <end position="153"/>
    </location>
</feature>
<dbReference type="RefSeq" id="XP_015469488.1">
    <property type="nucleotide sequence ID" value="XM_015609701.1"/>
</dbReference>
<dbReference type="GeneID" id="26837880"/>
<dbReference type="Proteomes" id="UP000054251">
    <property type="component" value="Unassembled WGS sequence"/>
</dbReference>
<comment type="caution">
    <text evidence="2">The sequence shown here is derived from an EMBL/GenBank/DDBJ whole genome shotgun (WGS) entry which is preliminary data.</text>
</comment>
<feature type="region of interest" description="Disordered" evidence="1">
    <location>
        <begin position="1"/>
        <end position="52"/>
    </location>
</feature>
<organism evidence="2 3">
    <name type="scientific">Debaryomyces fabryi</name>
    <dbReference type="NCBI Taxonomy" id="58627"/>
    <lineage>
        <taxon>Eukaryota</taxon>
        <taxon>Fungi</taxon>
        <taxon>Dikarya</taxon>
        <taxon>Ascomycota</taxon>
        <taxon>Saccharomycotina</taxon>
        <taxon>Pichiomycetes</taxon>
        <taxon>Debaryomycetaceae</taxon>
        <taxon>Debaryomyces</taxon>
    </lineage>
</organism>
<accession>A0A0V1Q4W2</accession>
<proteinExistence type="predicted"/>
<keyword evidence="3" id="KW-1185">Reference proteome</keyword>
<feature type="compositionally biased region" description="Acidic residues" evidence="1">
    <location>
        <begin position="190"/>
        <end position="202"/>
    </location>
</feature>
<sequence length="266" mass="30011">MTDSTSGYSSSSSLQVKQNSASKRQDSYPRDTFRNQQGISKRRSSSFTSTSSPWFRRNSLLSPAMVQNENISVYDSPNYYSHSSSYNIISLKECQGFIFNQDLFASPYQQQKSLANEKKMRAMSGSKSSSNSALGSRSASRSCSQSQASSAANTPLYSRMASPKSQQRRHTSYHDPRPSLLCDSTTDDNVMIEDDDNDENDDGEEEFVFENTSMDLNEIEDHEDVVIDEYEEFELMGEYGDSTNRTYKVHVTEITVNENDNSIFPS</sequence>
<name>A0A0V1Q4W2_9ASCO</name>
<dbReference type="EMBL" id="LMYN01000010">
    <property type="protein sequence ID" value="KSA03386.1"/>
    <property type="molecule type" value="Genomic_DNA"/>
</dbReference>
<evidence type="ECO:0000256" key="1">
    <source>
        <dbReference type="SAM" id="MobiDB-lite"/>
    </source>
</evidence>
<gene>
    <name evidence="2" type="ORF">AC631_00871</name>
</gene>
<feature type="region of interest" description="Disordered" evidence="1">
    <location>
        <begin position="115"/>
        <end position="202"/>
    </location>
</feature>
<reference evidence="2 3" key="1">
    <citation type="submission" date="2015-11" db="EMBL/GenBank/DDBJ databases">
        <title>The genome of Debaryomyces fabryi.</title>
        <authorList>
            <person name="Tafer H."/>
            <person name="Lopandic K."/>
        </authorList>
    </citation>
    <scope>NUCLEOTIDE SEQUENCE [LARGE SCALE GENOMIC DNA]</scope>
    <source>
        <strain evidence="2 3">CBS 789</strain>
    </source>
</reference>
<feature type="compositionally biased region" description="Basic and acidic residues" evidence="1">
    <location>
        <begin position="23"/>
        <end position="33"/>
    </location>
</feature>
<evidence type="ECO:0000313" key="3">
    <source>
        <dbReference type="Proteomes" id="UP000054251"/>
    </source>
</evidence>
<dbReference type="OrthoDB" id="4063176at2759"/>
<dbReference type="AlphaFoldDB" id="A0A0V1Q4W2"/>
<feature type="compositionally biased region" description="Low complexity" evidence="1">
    <location>
        <begin position="1"/>
        <end position="22"/>
    </location>
</feature>